<organism evidence="1 2">
    <name type="scientific">Croceimicrobium hydrocarbonivorans</name>
    <dbReference type="NCBI Taxonomy" id="2761580"/>
    <lineage>
        <taxon>Bacteria</taxon>
        <taxon>Pseudomonadati</taxon>
        <taxon>Bacteroidota</taxon>
        <taxon>Flavobacteriia</taxon>
        <taxon>Flavobacteriales</taxon>
        <taxon>Owenweeksiaceae</taxon>
        <taxon>Croceimicrobium</taxon>
    </lineage>
</organism>
<dbReference type="AlphaFoldDB" id="A0A7H0VBR0"/>
<gene>
    <name evidence="1" type="ORF">H4K34_12325</name>
</gene>
<reference evidence="1 2" key="1">
    <citation type="submission" date="2020-08" db="EMBL/GenBank/DDBJ databases">
        <title>Croceimicrobium hydrocarbonivorans gen. nov., sp. nov., a novel marine bacterium isolated from a bacterial consortium that degrades polyethylene terephthalate.</title>
        <authorList>
            <person name="Liu R."/>
        </authorList>
    </citation>
    <scope>NUCLEOTIDE SEQUENCE [LARGE SCALE GENOMIC DNA]</scope>
    <source>
        <strain evidence="1 2">A20-9</strain>
    </source>
</reference>
<name>A0A7H0VBR0_9FLAO</name>
<evidence type="ECO:0000313" key="2">
    <source>
        <dbReference type="Proteomes" id="UP000516305"/>
    </source>
</evidence>
<dbReference type="Proteomes" id="UP000516305">
    <property type="component" value="Chromosome"/>
</dbReference>
<proteinExistence type="predicted"/>
<dbReference type="EMBL" id="CP060139">
    <property type="protein sequence ID" value="QNR23158.1"/>
    <property type="molecule type" value="Genomic_DNA"/>
</dbReference>
<sequence length="67" mass="7454">MHSIRVVLLMALVFVGLEACSQVGEKLSIQEAEHHYLGQLFKNGIPNSGWLVENVAVSDTWDEMQIA</sequence>
<dbReference type="RefSeq" id="WP_210757694.1">
    <property type="nucleotide sequence ID" value="NZ_CP060139.1"/>
</dbReference>
<accession>A0A7H0VBR0</accession>
<evidence type="ECO:0000313" key="1">
    <source>
        <dbReference type="EMBL" id="QNR23158.1"/>
    </source>
</evidence>
<protein>
    <submittedName>
        <fullName evidence="1">Uncharacterized protein</fullName>
    </submittedName>
</protein>
<keyword evidence="2" id="KW-1185">Reference proteome</keyword>
<dbReference type="KEGG" id="chyd:H4K34_12325"/>